<sequence>MTELGIIEGYYGTPWSWQDRRDQVAALSPHGYKFYMYAPKADPYLRRAWQQEHPAEMGAELMGLADACGEHGVRFGVGLSPFELYRDFNADAQEALARKLAFFDVIGVQDLGILFDDMRGDLPDLAATQVQILHWIAQRTTATRIVACPTYYSDDPGLDRAFGARPADYLEAFGRLLDPAIEIFWTGEEVCSREFTPGHLARVTQQLGRKPFLWDNYPVNDGPRMSPHLHLRAFTGRPASIAGHIAAHAVNPALQPILSRIPAISLAQSYRLGDDYQYGQAFLAAANEVLGPDLARRVQGHLTLLHDTGRDRLGDALPVLRQRYAAFDHPGAREITAFLDGAYVITPEMMAEEH</sequence>
<comment type="caution">
    <text evidence="5">The sequence shown here is derived from an EMBL/GenBank/DDBJ whole genome shotgun (WGS) entry which is preliminary data.</text>
</comment>
<gene>
    <name evidence="5" type="ORF">JKL49_15520</name>
</gene>
<dbReference type="PANTHER" id="PTHR13170:SF16">
    <property type="entry name" value="PROTEIN O-GLCNACASE"/>
    <property type="match status" value="1"/>
</dbReference>
<proteinExistence type="inferred from homology"/>
<evidence type="ECO:0000256" key="2">
    <source>
        <dbReference type="ARBA" id="ARBA00023295"/>
    </source>
</evidence>
<dbReference type="PROSITE" id="PS52009">
    <property type="entry name" value="GH84"/>
    <property type="match status" value="1"/>
</dbReference>
<dbReference type="Proteomes" id="UP000622580">
    <property type="component" value="Unassembled WGS sequence"/>
</dbReference>
<dbReference type="AlphaFoldDB" id="A0A941D4S6"/>
<keyword evidence="2 3" id="KW-0326">Glycosidase</keyword>
<keyword evidence="6" id="KW-1185">Reference proteome</keyword>
<evidence type="ECO:0000256" key="3">
    <source>
        <dbReference type="PROSITE-ProRule" id="PRU01353"/>
    </source>
</evidence>
<dbReference type="Gene3D" id="3.20.20.80">
    <property type="entry name" value="Glycosidases"/>
    <property type="match status" value="1"/>
</dbReference>
<accession>A0A941D4S6</accession>
<comment type="similarity">
    <text evidence="3">Belongs to the glycosyl hydrolase 84 family.</text>
</comment>
<dbReference type="Pfam" id="PF07555">
    <property type="entry name" value="NAGidase"/>
    <property type="match status" value="1"/>
</dbReference>
<name>A0A941D4S6_9CAUL</name>
<evidence type="ECO:0000313" key="5">
    <source>
        <dbReference type="EMBL" id="MBR7620803.1"/>
    </source>
</evidence>
<organism evidence="5 6">
    <name type="scientific">Phenylobacterium glaciei</name>
    <dbReference type="NCBI Taxonomy" id="2803784"/>
    <lineage>
        <taxon>Bacteria</taxon>
        <taxon>Pseudomonadati</taxon>
        <taxon>Pseudomonadota</taxon>
        <taxon>Alphaproteobacteria</taxon>
        <taxon>Caulobacterales</taxon>
        <taxon>Caulobacteraceae</taxon>
        <taxon>Phenylobacterium</taxon>
    </lineage>
</organism>
<dbReference type="GO" id="GO:1901135">
    <property type="term" value="P:carbohydrate derivative metabolic process"/>
    <property type="evidence" value="ECO:0007669"/>
    <property type="project" value="UniProtKB-ARBA"/>
</dbReference>
<evidence type="ECO:0000256" key="1">
    <source>
        <dbReference type="ARBA" id="ARBA00022801"/>
    </source>
</evidence>
<protein>
    <submittedName>
        <fullName evidence="5">Beta-N-acetylglucosaminidase domain-containing protein</fullName>
    </submittedName>
</protein>
<dbReference type="GO" id="GO:0015929">
    <property type="term" value="F:hexosaminidase activity"/>
    <property type="evidence" value="ECO:0007669"/>
    <property type="project" value="UniProtKB-ARBA"/>
</dbReference>
<evidence type="ECO:0000259" key="4">
    <source>
        <dbReference type="PROSITE" id="PS52009"/>
    </source>
</evidence>
<dbReference type="RefSeq" id="WP_215341526.1">
    <property type="nucleotide sequence ID" value="NZ_JAGSGD010000001.1"/>
</dbReference>
<evidence type="ECO:0000313" key="6">
    <source>
        <dbReference type="Proteomes" id="UP000622580"/>
    </source>
</evidence>
<reference evidence="5" key="1">
    <citation type="submission" date="2021-04" db="EMBL/GenBank/DDBJ databases">
        <title>Draft genome assembly of strain Phenylobacterium sp. 20VBR1 using MiniION and Illumina platforms.</title>
        <authorList>
            <person name="Thomas F.A."/>
            <person name="Krishnan K.P."/>
            <person name="Sinha R.K."/>
        </authorList>
    </citation>
    <scope>NUCLEOTIDE SEQUENCE</scope>
    <source>
        <strain evidence="5">20VBR1</strain>
    </source>
</reference>
<keyword evidence="1 3" id="KW-0378">Hydrolase</keyword>
<dbReference type="PANTHER" id="PTHR13170">
    <property type="entry name" value="O-GLCNACASE"/>
    <property type="match status" value="1"/>
</dbReference>
<dbReference type="SUPFAM" id="SSF51445">
    <property type="entry name" value="(Trans)glycosidases"/>
    <property type="match status" value="1"/>
</dbReference>
<feature type="domain" description="GH84" evidence="4">
    <location>
        <begin position="2"/>
        <end position="274"/>
    </location>
</feature>
<dbReference type="EMBL" id="JAGSGD010000001">
    <property type="protein sequence ID" value="MBR7620803.1"/>
    <property type="molecule type" value="Genomic_DNA"/>
</dbReference>
<dbReference type="InterPro" id="IPR011496">
    <property type="entry name" value="O-GlcNAcase_cat"/>
</dbReference>
<dbReference type="InterPro" id="IPR051822">
    <property type="entry name" value="Glycosyl_Hydrolase_84"/>
</dbReference>
<feature type="active site" description="Proton donor" evidence="3">
    <location>
        <position position="117"/>
    </location>
</feature>
<dbReference type="InterPro" id="IPR017853">
    <property type="entry name" value="GH"/>
</dbReference>